<dbReference type="EMBL" id="AMQN01009088">
    <property type="status" value="NOT_ANNOTATED_CDS"/>
    <property type="molecule type" value="Genomic_DNA"/>
</dbReference>
<dbReference type="InterPro" id="IPR003690">
    <property type="entry name" value="MTERF"/>
</dbReference>
<dbReference type="Gene3D" id="1.25.70.10">
    <property type="entry name" value="Transcription termination factor 3, mitochondrial"/>
    <property type="match status" value="1"/>
</dbReference>
<reference evidence="5" key="1">
    <citation type="submission" date="2012-12" db="EMBL/GenBank/DDBJ databases">
        <authorList>
            <person name="Hellsten U."/>
            <person name="Grimwood J."/>
            <person name="Chapman J.A."/>
            <person name="Shapiro H."/>
            <person name="Aerts A."/>
            <person name="Otillar R.P."/>
            <person name="Terry A.Y."/>
            <person name="Boore J.L."/>
            <person name="Simakov O."/>
            <person name="Marletaz F."/>
            <person name="Cho S.-J."/>
            <person name="Edsinger-Gonzales E."/>
            <person name="Havlak P."/>
            <person name="Kuo D.-H."/>
            <person name="Larsson T."/>
            <person name="Lv J."/>
            <person name="Arendt D."/>
            <person name="Savage R."/>
            <person name="Osoegawa K."/>
            <person name="de Jong P."/>
            <person name="Lindberg D.R."/>
            <person name="Seaver E.C."/>
            <person name="Weisblat D.A."/>
            <person name="Putnam N.H."/>
            <person name="Grigoriev I.V."/>
            <person name="Rokhsar D.S."/>
        </authorList>
    </citation>
    <scope>NUCLEOTIDE SEQUENCE</scope>
    <source>
        <strain evidence="5">I ESC-2004</strain>
    </source>
</reference>
<keyword evidence="5" id="KW-1185">Reference proteome</keyword>
<dbReference type="FunCoup" id="R7UDV3">
    <property type="interactions" value="1221"/>
</dbReference>
<dbReference type="GO" id="GO:0006390">
    <property type="term" value="P:mitochondrial transcription"/>
    <property type="evidence" value="ECO:0007669"/>
    <property type="project" value="TreeGrafter"/>
</dbReference>
<dbReference type="OrthoDB" id="637682at2759"/>
<sequence length="291" mass="33225">MGVNLKDLKPALPSQSASLAPYVNDSETLQQLVKLGIDLSKLEKEPSVATHLALADFETDCKPYILFFHSVGVKPGLIGDVITRYPKVFFEPIENLEVRVNYFTSKKFSLADVAHIIERKPSVMAMTTKEIDAKLGYLQKLYKLNGNELRLLVNRCPSLIAFKNQHVIALNYQLSKDLLELNESQRKKMFLEVPEIAFRDPDSVQEKFDYLTNVLGLPAERIVEYPLCLSLSHQSLKMRHKFLAHLGRTQYDPRLPNYIPLGILMGGSDKEFCEKYVKVSLEVYEEFIKTL</sequence>
<keyword evidence="2" id="KW-0809">Transit peptide</keyword>
<dbReference type="AlphaFoldDB" id="R7UDV3"/>
<dbReference type="PANTHER" id="PTHR13068:SF112">
    <property type="entry name" value="TRANSCRIPTION TERMINATION FACTOR 3, MITOCHONDRIAL"/>
    <property type="match status" value="1"/>
</dbReference>
<gene>
    <name evidence="3" type="ORF">CAPTEDRAFT_122568</name>
</gene>
<dbReference type="OMA" id="NPFWLMF"/>
<organism evidence="3">
    <name type="scientific">Capitella teleta</name>
    <name type="common">Polychaete worm</name>
    <dbReference type="NCBI Taxonomy" id="283909"/>
    <lineage>
        <taxon>Eukaryota</taxon>
        <taxon>Metazoa</taxon>
        <taxon>Spiralia</taxon>
        <taxon>Lophotrochozoa</taxon>
        <taxon>Annelida</taxon>
        <taxon>Polychaeta</taxon>
        <taxon>Sedentaria</taxon>
        <taxon>Scolecida</taxon>
        <taxon>Capitellidae</taxon>
        <taxon>Capitella</taxon>
    </lineage>
</organism>
<dbReference type="EMBL" id="KB304553">
    <property type="protein sequence ID" value="ELU01943.1"/>
    <property type="molecule type" value="Genomic_DNA"/>
</dbReference>
<dbReference type="GO" id="GO:0003676">
    <property type="term" value="F:nucleic acid binding"/>
    <property type="evidence" value="ECO:0007669"/>
    <property type="project" value="InterPro"/>
</dbReference>
<comment type="similarity">
    <text evidence="1">Belongs to the mTERF family.</text>
</comment>
<dbReference type="Proteomes" id="UP000014760">
    <property type="component" value="Unassembled WGS sequence"/>
</dbReference>
<evidence type="ECO:0000256" key="1">
    <source>
        <dbReference type="ARBA" id="ARBA00007692"/>
    </source>
</evidence>
<evidence type="ECO:0000256" key="2">
    <source>
        <dbReference type="ARBA" id="ARBA00022946"/>
    </source>
</evidence>
<name>R7UDV3_CAPTE</name>
<evidence type="ECO:0000313" key="4">
    <source>
        <dbReference type="EnsemblMetazoa" id="CapteP122568"/>
    </source>
</evidence>
<evidence type="ECO:0000313" key="5">
    <source>
        <dbReference type="Proteomes" id="UP000014760"/>
    </source>
</evidence>
<reference evidence="3 5" key="2">
    <citation type="journal article" date="2013" name="Nature">
        <title>Insights into bilaterian evolution from three spiralian genomes.</title>
        <authorList>
            <person name="Simakov O."/>
            <person name="Marletaz F."/>
            <person name="Cho S.J."/>
            <person name="Edsinger-Gonzales E."/>
            <person name="Havlak P."/>
            <person name="Hellsten U."/>
            <person name="Kuo D.H."/>
            <person name="Larsson T."/>
            <person name="Lv J."/>
            <person name="Arendt D."/>
            <person name="Savage R."/>
            <person name="Osoegawa K."/>
            <person name="de Jong P."/>
            <person name="Grimwood J."/>
            <person name="Chapman J.A."/>
            <person name="Shapiro H."/>
            <person name="Aerts A."/>
            <person name="Otillar R.P."/>
            <person name="Terry A.Y."/>
            <person name="Boore J.L."/>
            <person name="Grigoriev I.V."/>
            <person name="Lindberg D.R."/>
            <person name="Seaver E.C."/>
            <person name="Weisblat D.A."/>
            <person name="Putnam N.H."/>
            <person name="Rokhsar D.S."/>
        </authorList>
    </citation>
    <scope>NUCLEOTIDE SEQUENCE</scope>
    <source>
        <strain evidence="3 5">I ESC-2004</strain>
    </source>
</reference>
<dbReference type="GO" id="GO:0061668">
    <property type="term" value="P:mitochondrial ribosome assembly"/>
    <property type="evidence" value="ECO:0007669"/>
    <property type="project" value="TreeGrafter"/>
</dbReference>
<reference evidence="4" key="3">
    <citation type="submission" date="2015-06" db="UniProtKB">
        <authorList>
            <consortium name="EnsemblMetazoa"/>
        </authorList>
    </citation>
    <scope>IDENTIFICATION</scope>
</reference>
<dbReference type="EnsemblMetazoa" id="CapteT122568">
    <property type="protein sequence ID" value="CapteP122568"/>
    <property type="gene ID" value="CapteG122568"/>
</dbReference>
<evidence type="ECO:0000313" key="3">
    <source>
        <dbReference type="EMBL" id="ELU01943.1"/>
    </source>
</evidence>
<dbReference type="STRING" id="283909.R7UDV3"/>
<dbReference type="HOGENOM" id="CLU_042536_0_0_1"/>
<dbReference type="Pfam" id="PF02536">
    <property type="entry name" value="mTERF"/>
    <property type="match status" value="1"/>
</dbReference>
<dbReference type="SMART" id="SM00733">
    <property type="entry name" value="Mterf"/>
    <property type="match status" value="4"/>
</dbReference>
<accession>R7UDV3</accession>
<protein>
    <submittedName>
        <fullName evidence="3 4">Uncharacterized protein</fullName>
    </submittedName>
</protein>
<dbReference type="PANTHER" id="PTHR13068">
    <property type="entry name" value="CGI-12 PROTEIN-RELATED"/>
    <property type="match status" value="1"/>
</dbReference>
<dbReference type="GO" id="GO:0005739">
    <property type="term" value="C:mitochondrion"/>
    <property type="evidence" value="ECO:0007669"/>
    <property type="project" value="TreeGrafter"/>
</dbReference>
<dbReference type="InterPro" id="IPR038538">
    <property type="entry name" value="MTERF_sf"/>
</dbReference>
<proteinExistence type="inferred from homology"/>